<keyword evidence="3" id="KW-1185">Reference proteome</keyword>
<keyword evidence="1" id="KW-0812">Transmembrane</keyword>
<dbReference type="RefSeq" id="WP_307121111.1">
    <property type="nucleotide sequence ID" value="NZ_JAUSTM010000003.1"/>
</dbReference>
<evidence type="ECO:0000256" key="1">
    <source>
        <dbReference type="SAM" id="Phobius"/>
    </source>
</evidence>
<organism evidence="2 3">
    <name type="scientific">Streptococcus moroccensis</name>
    <dbReference type="NCBI Taxonomy" id="1451356"/>
    <lineage>
        <taxon>Bacteria</taxon>
        <taxon>Bacillati</taxon>
        <taxon>Bacillota</taxon>
        <taxon>Bacilli</taxon>
        <taxon>Lactobacillales</taxon>
        <taxon>Streptococcaceae</taxon>
        <taxon>Streptococcus</taxon>
    </lineage>
</organism>
<dbReference type="InterPro" id="IPR019635">
    <property type="entry name" value="DUF2500"/>
</dbReference>
<protein>
    <recommendedName>
        <fullName evidence="4">DUF2500 domain-containing protein</fullName>
    </recommendedName>
</protein>
<evidence type="ECO:0000313" key="3">
    <source>
        <dbReference type="Proteomes" id="UP001223079"/>
    </source>
</evidence>
<dbReference type="Proteomes" id="UP001223079">
    <property type="component" value="Unassembled WGS sequence"/>
</dbReference>
<name>A0ABT9YPF8_9STRE</name>
<evidence type="ECO:0008006" key="4">
    <source>
        <dbReference type="Google" id="ProtNLM"/>
    </source>
</evidence>
<gene>
    <name evidence="2" type="ORF">J2S23_000417</name>
</gene>
<proteinExistence type="predicted"/>
<keyword evidence="1" id="KW-1133">Transmembrane helix</keyword>
<keyword evidence="1" id="KW-0472">Membrane</keyword>
<feature type="transmembrane region" description="Helical" evidence="1">
    <location>
        <begin position="6"/>
        <end position="25"/>
    </location>
</feature>
<dbReference type="EMBL" id="JAUSTM010000003">
    <property type="protein sequence ID" value="MDQ0221881.1"/>
    <property type="molecule type" value="Genomic_DNA"/>
</dbReference>
<accession>A0ABT9YPF8</accession>
<comment type="caution">
    <text evidence="2">The sequence shown here is derived from an EMBL/GenBank/DDBJ whole genome shotgun (WGS) entry which is preliminary data.</text>
</comment>
<evidence type="ECO:0000313" key="2">
    <source>
        <dbReference type="EMBL" id="MDQ0221881.1"/>
    </source>
</evidence>
<dbReference type="Gene3D" id="2.40.50.660">
    <property type="match status" value="1"/>
</dbReference>
<reference evidence="2 3" key="1">
    <citation type="submission" date="2023-07" db="EMBL/GenBank/DDBJ databases">
        <title>Genomic Encyclopedia of Type Strains, Phase IV (KMG-IV): sequencing the most valuable type-strain genomes for metagenomic binning, comparative biology and taxonomic classification.</title>
        <authorList>
            <person name="Goeker M."/>
        </authorList>
    </citation>
    <scope>NUCLEOTIDE SEQUENCE [LARGE SCALE GENOMIC DNA]</scope>
    <source>
        <strain evidence="2 3">DSM 105143</strain>
    </source>
</reference>
<sequence length="113" mass="12809">MGQLVFMVVQVGMALVLGYVIFQIGRNVLDWSRNNQSSEQSVKARVISKHPNLLHSGDAKRTLHKVIFQLPGQQSLELRVRGEAFDQLLEGDEGELTFQGNRFLAFKQKNLKN</sequence>
<dbReference type="Pfam" id="PF10694">
    <property type="entry name" value="DUF2500"/>
    <property type="match status" value="1"/>
</dbReference>